<dbReference type="EMBL" id="CP127173">
    <property type="protein sequence ID" value="WIV53268.1"/>
    <property type="molecule type" value="Genomic_DNA"/>
</dbReference>
<gene>
    <name evidence="1" type="ORF">QP939_30680</name>
</gene>
<sequence>MIKISKSRAGTQRVTFSLPIGAPPGRVSVVGSFNDWTPGRHHLTPRSNGRRSASVDVAPGTVIQFRYLGENGFWFDDPDLPDRADGNCVCAANRTN</sequence>
<organism evidence="1 2">
    <name type="scientific">Amycolatopsis nalaikhensis</name>
    <dbReference type="NCBI Taxonomy" id="715472"/>
    <lineage>
        <taxon>Bacteria</taxon>
        <taxon>Bacillati</taxon>
        <taxon>Actinomycetota</taxon>
        <taxon>Actinomycetes</taxon>
        <taxon>Pseudonocardiales</taxon>
        <taxon>Pseudonocardiaceae</taxon>
        <taxon>Amycolatopsis</taxon>
    </lineage>
</organism>
<dbReference type="Gene3D" id="2.60.40.10">
    <property type="entry name" value="Immunoglobulins"/>
    <property type="match status" value="1"/>
</dbReference>
<name>A0ABY8XDM7_9PSEU</name>
<evidence type="ECO:0000313" key="2">
    <source>
        <dbReference type="Proteomes" id="UP001227101"/>
    </source>
</evidence>
<accession>A0ABY8XDM7</accession>
<keyword evidence="2" id="KW-1185">Reference proteome</keyword>
<evidence type="ECO:0000313" key="1">
    <source>
        <dbReference type="EMBL" id="WIV53268.1"/>
    </source>
</evidence>
<reference evidence="1 2" key="1">
    <citation type="submission" date="2023-06" db="EMBL/GenBank/DDBJ databases">
        <authorList>
            <person name="Oyuntsetseg B."/>
            <person name="Kim S.B."/>
        </authorList>
    </citation>
    <scope>NUCLEOTIDE SEQUENCE [LARGE SCALE GENOMIC DNA]</scope>
    <source>
        <strain evidence="1 2">2-2</strain>
    </source>
</reference>
<protein>
    <submittedName>
        <fullName evidence="1">Isoamylase</fullName>
    </submittedName>
</protein>
<dbReference type="Proteomes" id="UP001227101">
    <property type="component" value="Chromosome"/>
</dbReference>
<dbReference type="InterPro" id="IPR013783">
    <property type="entry name" value="Ig-like_fold"/>
</dbReference>
<dbReference type="SUPFAM" id="SSF81296">
    <property type="entry name" value="E set domains"/>
    <property type="match status" value="1"/>
</dbReference>
<dbReference type="InterPro" id="IPR014756">
    <property type="entry name" value="Ig_E-set"/>
</dbReference>
<proteinExistence type="predicted"/>
<dbReference type="RefSeq" id="WP_285449658.1">
    <property type="nucleotide sequence ID" value="NZ_CP127173.1"/>
</dbReference>